<dbReference type="InterPro" id="IPR050141">
    <property type="entry name" value="GCL_type2/YbdK_subfam"/>
</dbReference>
<evidence type="ECO:0000313" key="7">
    <source>
        <dbReference type="Proteomes" id="UP000274391"/>
    </source>
</evidence>
<organism evidence="6 7">
    <name type="scientific">Gulosibacter macacae</name>
    <dbReference type="NCBI Taxonomy" id="2488791"/>
    <lineage>
        <taxon>Bacteria</taxon>
        <taxon>Bacillati</taxon>
        <taxon>Actinomycetota</taxon>
        <taxon>Actinomycetes</taxon>
        <taxon>Micrococcales</taxon>
        <taxon>Microbacteriaceae</taxon>
        <taxon>Gulosibacter</taxon>
    </lineage>
</organism>
<name>A0A3P3VTH1_9MICO</name>
<dbReference type="AlphaFoldDB" id="A0A3P3VTH1"/>
<sequence length="366" mass="40443">MCRMEFAESRRATLGVEWELALVDPASGDLVGRAAELVSAIDDPRVVGEFLTNTIELVTSVHDRVADATEELRQLRQAVVRAADPLGVAAIGVGTHPFADWHVQTVVPDERYLRVIDRAKQWGRQLAIWGVHVHVGLPSTDYVADVIGAALADYPLFLALSASSPFWEGQDTGFVSHRTMLFQQLPTGGLPPSFRDWAEIERKTEGLINAGVIVDERELRWDVRPSSRFGTVEIRIADSMSTISEIGAVTALAQCVAEEAMRAVDNGWPARRLPDWAVQENKFRAARYGLNTQFIIDAEGAVQNGREVLARRIDELQPIARDLDCEAKLISALAIGNDTNAERQRALMRSSGRHGLIDAMRADFLR</sequence>
<dbReference type="GO" id="GO:0042398">
    <property type="term" value="P:modified amino acid biosynthetic process"/>
    <property type="evidence" value="ECO:0007669"/>
    <property type="project" value="InterPro"/>
</dbReference>
<dbReference type="HAMAP" id="MF_01609">
    <property type="entry name" value="Glu_cys_ligase_2"/>
    <property type="match status" value="1"/>
</dbReference>
<reference evidence="6 7" key="1">
    <citation type="submission" date="2018-11" db="EMBL/GenBank/DDBJ databases">
        <title>YIM 102482-1 draft genome.</title>
        <authorList>
            <person name="Li G."/>
            <person name="Jiang Y."/>
        </authorList>
    </citation>
    <scope>NUCLEOTIDE SEQUENCE [LARGE SCALE GENOMIC DNA]</scope>
    <source>
        <strain evidence="6 7">YIM 102482-1</strain>
    </source>
</reference>
<dbReference type="GO" id="GO:0005524">
    <property type="term" value="F:ATP binding"/>
    <property type="evidence" value="ECO:0007669"/>
    <property type="project" value="UniProtKB-KW"/>
</dbReference>
<dbReference type="EMBL" id="RQVS01000012">
    <property type="protein sequence ID" value="RRJ86101.1"/>
    <property type="molecule type" value="Genomic_DNA"/>
</dbReference>
<comment type="similarity">
    <text evidence="5">Belongs to the glutamate--cysteine ligase type 2 family. YbdK subfamily.</text>
</comment>
<proteinExistence type="inferred from homology"/>
<protein>
    <recommendedName>
        <fullName evidence="5">Putative glutamate--cysteine ligase 2</fullName>
        <ecNumber evidence="5">6.3.2.2</ecNumber>
    </recommendedName>
    <alternativeName>
        <fullName evidence="5">Gamma-glutamylcysteine synthetase 2</fullName>
        <shortName evidence="5">GCS 2</shortName>
        <shortName evidence="5">Gamma-GCS 2</shortName>
    </alternativeName>
</protein>
<evidence type="ECO:0000313" key="6">
    <source>
        <dbReference type="EMBL" id="RRJ86101.1"/>
    </source>
</evidence>
<evidence type="ECO:0000256" key="1">
    <source>
        <dbReference type="ARBA" id="ARBA00022598"/>
    </source>
</evidence>
<dbReference type="SUPFAM" id="SSF55931">
    <property type="entry name" value="Glutamine synthetase/guanido kinase"/>
    <property type="match status" value="1"/>
</dbReference>
<dbReference type="InterPro" id="IPR014746">
    <property type="entry name" value="Gln_synth/guanido_kin_cat_dom"/>
</dbReference>
<gene>
    <name evidence="6" type="ORF">EG850_10295</name>
</gene>
<dbReference type="GO" id="GO:0004357">
    <property type="term" value="F:glutamate-cysteine ligase activity"/>
    <property type="evidence" value="ECO:0007669"/>
    <property type="project" value="UniProtKB-EC"/>
</dbReference>
<dbReference type="NCBIfam" id="TIGR02050">
    <property type="entry name" value="gshA_cyan_rel"/>
    <property type="match status" value="1"/>
</dbReference>
<dbReference type="InterPro" id="IPR006336">
    <property type="entry name" value="GCS2"/>
</dbReference>
<dbReference type="OrthoDB" id="9769628at2"/>
<dbReference type="PANTHER" id="PTHR36510">
    <property type="entry name" value="GLUTAMATE--CYSTEINE LIGASE 2-RELATED"/>
    <property type="match status" value="1"/>
</dbReference>
<accession>A0A3P3VTH1</accession>
<comment type="function">
    <text evidence="5">ATP-dependent carboxylate-amine ligase which exhibits weak glutamate--cysteine ligase activity.</text>
</comment>
<evidence type="ECO:0000256" key="3">
    <source>
        <dbReference type="ARBA" id="ARBA00022840"/>
    </source>
</evidence>
<keyword evidence="1 5" id="KW-0436">Ligase</keyword>
<evidence type="ECO:0000256" key="5">
    <source>
        <dbReference type="HAMAP-Rule" id="MF_01609"/>
    </source>
</evidence>
<comment type="caution">
    <text evidence="6">The sequence shown here is derived from an EMBL/GenBank/DDBJ whole genome shotgun (WGS) entry which is preliminary data.</text>
</comment>
<keyword evidence="2 5" id="KW-0547">Nucleotide-binding</keyword>
<evidence type="ECO:0000256" key="4">
    <source>
        <dbReference type="ARBA" id="ARBA00048819"/>
    </source>
</evidence>
<keyword evidence="7" id="KW-1185">Reference proteome</keyword>
<dbReference type="Pfam" id="PF04107">
    <property type="entry name" value="GCS2"/>
    <property type="match status" value="1"/>
</dbReference>
<dbReference type="InterPro" id="IPR011793">
    <property type="entry name" value="YbdK"/>
</dbReference>
<keyword evidence="3 5" id="KW-0067">ATP-binding</keyword>
<comment type="catalytic activity">
    <reaction evidence="4 5">
        <text>L-cysteine + L-glutamate + ATP = gamma-L-glutamyl-L-cysteine + ADP + phosphate + H(+)</text>
        <dbReference type="Rhea" id="RHEA:13285"/>
        <dbReference type="ChEBI" id="CHEBI:15378"/>
        <dbReference type="ChEBI" id="CHEBI:29985"/>
        <dbReference type="ChEBI" id="CHEBI:30616"/>
        <dbReference type="ChEBI" id="CHEBI:35235"/>
        <dbReference type="ChEBI" id="CHEBI:43474"/>
        <dbReference type="ChEBI" id="CHEBI:58173"/>
        <dbReference type="ChEBI" id="CHEBI:456216"/>
        <dbReference type="EC" id="6.3.2.2"/>
    </reaction>
</comment>
<dbReference type="EC" id="6.3.2.2" evidence="5"/>
<dbReference type="Proteomes" id="UP000274391">
    <property type="component" value="Unassembled WGS sequence"/>
</dbReference>
<dbReference type="PANTHER" id="PTHR36510:SF1">
    <property type="entry name" value="GLUTAMATE--CYSTEINE LIGASE 2-RELATED"/>
    <property type="match status" value="1"/>
</dbReference>
<dbReference type="Gene3D" id="3.30.590.20">
    <property type="match status" value="1"/>
</dbReference>
<evidence type="ECO:0000256" key="2">
    <source>
        <dbReference type="ARBA" id="ARBA00022741"/>
    </source>
</evidence>